<accession>Q5DAK6</accession>
<evidence type="ECO:0000313" key="3">
    <source>
        <dbReference type="EMBL" id="AAW27150.1"/>
    </source>
</evidence>
<feature type="chain" id="PRO_5004255302" evidence="2">
    <location>
        <begin position="23"/>
        <end position="236"/>
    </location>
</feature>
<feature type="signal peptide" evidence="2">
    <location>
        <begin position="1"/>
        <end position="22"/>
    </location>
</feature>
<dbReference type="InterPro" id="IPR012615">
    <property type="entry name" value="TES"/>
</dbReference>
<feature type="compositionally biased region" description="Polar residues" evidence="1">
    <location>
        <begin position="189"/>
        <end position="199"/>
    </location>
</feature>
<keyword evidence="2" id="KW-0732">Signal</keyword>
<feature type="region of interest" description="Disordered" evidence="1">
    <location>
        <begin position="38"/>
        <end position="98"/>
    </location>
</feature>
<feature type="compositionally biased region" description="Low complexity" evidence="1">
    <location>
        <begin position="222"/>
        <end position="236"/>
    </location>
</feature>
<evidence type="ECO:0000256" key="2">
    <source>
        <dbReference type="SAM" id="SignalP"/>
    </source>
</evidence>
<feature type="compositionally biased region" description="Basic and acidic residues" evidence="1">
    <location>
        <begin position="178"/>
        <end position="188"/>
    </location>
</feature>
<sequence>MKCIHLIYLLFVMSLPIIFIKSDDGGEYNLNKHSHHYTSEKTKENYHSTQSNNKYKQESANNQNYTLSRYNDKNKNVGSYHQKNERQRQHNRYGKNAYAHRNGRIKSYGNSMKGGSYSESTVFSLHKGTDNYGRRNDFSRFKTYGSSKGYRGNMFVNAFDLFSNEYMKKRQKYVTQAEERIPHTENNHNDYSPNNSEVNLKNPYRNTEKPPTAKLEYKYSNKNESSSNASSILSSR</sequence>
<name>Q5DAK6_SCHJA</name>
<protein>
    <submittedName>
        <fullName evidence="3">SJCHGC06608 protein</fullName>
    </submittedName>
</protein>
<reference evidence="3" key="1">
    <citation type="submission" date="2004-11" db="EMBL/GenBank/DDBJ databases">
        <title>The full-length cDNA sequences of Schistosoma japonicum genes.</title>
        <authorList>
            <person name="Han Z."/>
        </authorList>
    </citation>
    <scope>NUCLEOTIDE SEQUENCE</scope>
</reference>
<evidence type="ECO:0000256" key="1">
    <source>
        <dbReference type="SAM" id="MobiDB-lite"/>
    </source>
</evidence>
<dbReference type="Pfam" id="PF08034">
    <property type="entry name" value="TES"/>
    <property type="match status" value="1"/>
</dbReference>
<dbReference type="EMBL" id="AY815418">
    <property type="protein sequence ID" value="AAW27150.1"/>
    <property type="molecule type" value="mRNA"/>
</dbReference>
<organism evidence="3">
    <name type="scientific">Schistosoma japonicum</name>
    <name type="common">Blood fluke</name>
    <dbReference type="NCBI Taxonomy" id="6182"/>
    <lineage>
        <taxon>Eukaryota</taxon>
        <taxon>Metazoa</taxon>
        <taxon>Spiralia</taxon>
        <taxon>Lophotrochozoa</taxon>
        <taxon>Platyhelminthes</taxon>
        <taxon>Trematoda</taxon>
        <taxon>Digenea</taxon>
        <taxon>Strigeidida</taxon>
        <taxon>Schistosomatoidea</taxon>
        <taxon>Schistosomatidae</taxon>
        <taxon>Schistosoma</taxon>
    </lineage>
</organism>
<feature type="compositionally biased region" description="Polar residues" evidence="1">
    <location>
        <begin position="47"/>
        <end position="69"/>
    </location>
</feature>
<reference evidence="3" key="2">
    <citation type="journal article" date="2006" name="PLoS Pathog.">
        <title>New perspectives on host-parasite interplay by comparative transcriptomic and proteomic analyses of Schistosoma japonicum.</title>
        <authorList>
            <person name="Liu F."/>
            <person name="Lu J."/>
            <person name="Hu W."/>
            <person name="Wang S.Y."/>
            <person name="Cui S.J."/>
            <person name="Chi M."/>
            <person name="Yan Q."/>
            <person name="Wang X.R."/>
            <person name="Song H.D."/>
            <person name="Xu X.N."/>
            <person name="Wang J.J."/>
            <person name="Zhang X.L."/>
            <person name="Zhang X."/>
            <person name="Wang Z.Q."/>
            <person name="Xue C.L."/>
            <person name="Brindley P.J."/>
            <person name="McManus D.P."/>
            <person name="Yang P.Y."/>
            <person name="Feng Z."/>
            <person name="Chen Z."/>
            <person name="Han Z.G."/>
        </authorList>
    </citation>
    <scope>NUCLEOTIDE SEQUENCE</scope>
</reference>
<proteinExistence type="evidence at transcript level"/>
<dbReference type="AlphaFoldDB" id="Q5DAK6"/>
<feature type="region of interest" description="Disordered" evidence="1">
    <location>
        <begin position="178"/>
        <end position="236"/>
    </location>
</feature>